<feature type="transmembrane region" description="Helical" evidence="1">
    <location>
        <begin position="7"/>
        <end position="25"/>
    </location>
</feature>
<dbReference type="EMBL" id="JXSU01000007">
    <property type="protein sequence ID" value="KIS24854.1"/>
    <property type="molecule type" value="Genomic_DNA"/>
</dbReference>
<accession>A0A0D1ANW1</accession>
<sequence length="203" mass="23532">MDVKRRNVIIIIVSLFVLFVSVYYITSIKLRNNEVDSSKRQVKQEDIKEDSLAVGSTGNEVLDKESKIIFKIKYKKSGDTITVRETKVSDNVDLVGKGKEDIEKIYSKEGYKVEEFKDHILSLVKEEDKYMPNKYVVGIKGDNIAIYRTDESGNMYIEDENKDITDIKTSKLKEQDIHMLTTGDKYFQCDTREEAEARLEDYE</sequence>
<evidence type="ECO:0000256" key="1">
    <source>
        <dbReference type="SAM" id="Phobius"/>
    </source>
</evidence>
<dbReference type="Proteomes" id="UP000032250">
    <property type="component" value="Unassembled WGS sequence"/>
</dbReference>
<organism evidence="2 3">
    <name type="scientific">Clostridium botulinum B2 450</name>
    <dbReference type="NCBI Taxonomy" id="1379739"/>
    <lineage>
        <taxon>Bacteria</taxon>
        <taxon>Bacillati</taxon>
        <taxon>Bacillota</taxon>
        <taxon>Clostridia</taxon>
        <taxon>Eubacteriales</taxon>
        <taxon>Clostridiaceae</taxon>
        <taxon>Clostridium</taxon>
    </lineage>
</organism>
<evidence type="ECO:0000313" key="3">
    <source>
        <dbReference type="Proteomes" id="UP000032250"/>
    </source>
</evidence>
<evidence type="ECO:0008006" key="4">
    <source>
        <dbReference type="Google" id="ProtNLM"/>
    </source>
</evidence>
<keyword evidence="1" id="KW-0812">Transmembrane</keyword>
<protein>
    <recommendedName>
        <fullName evidence="4">Bypass of forespore C C-terminal domain-containing protein</fullName>
    </recommendedName>
</protein>
<keyword evidence="1" id="KW-0472">Membrane</keyword>
<proteinExistence type="predicted"/>
<dbReference type="PATRIC" id="fig|1379739.3.peg.3430"/>
<keyword evidence="1" id="KW-1133">Transmembrane helix</keyword>
<name>A0A0D1ANW1_CLOBO</name>
<dbReference type="AlphaFoldDB" id="A0A0D1ANW1"/>
<dbReference type="HOGENOM" id="CLU_1330039_0_0_9"/>
<dbReference type="RefSeq" id="WP_043032300.1">
    <property type="nucleotide sequence ID" value="NZ_JXSU01000007.1"/>
</dbReference>
<reference evidence="2 3" key="1">
    <citation type="submission" date="2014-06" db="EMBL/GenBank/DDBJ databases">
        <title>Genome characterization of distinct group I Clostridium botulinum lineages.</title>
        <authorList>
            <person name="Giordani F."/>
            <person name="Anselmo A."/>
            <person name="Fillo S."/>
            <person name="Palozzi A.M."/>
            <person name="Fortunato A."/>
            <person name="Gentile B."/>
            <person name="Ciammaruconi A."/>
            <person name="Anniballi F."/>
            <person name="De Medici D."/>
            <person name="Lista F."/>
        </authorList>
    </citation>
    <scope>NUCLEOTIDE SEQUENCE [LARGE SCALE GENOMIC DNA]</scope>
    <source>
        <strain evidence="2 3">B2 450</strain>
    </source>
</reference>
<evidence type="ECO:0000313" key="2">
    <source>
        <dbReference type="EMBL" id="KIS24854.1"/>
    </source>
</evidence>
<gene>
    <name evidence="2" type="ORF">N495_15180</name>
</gene>
<dbReference type="OrthoDB" id="2082016at2"/>
<comment type="caution">
    <text evidence="2">The sequence shown here is derived from an EMBL/GenBank/DDBJ whole genome shotgun (WGS) entry which is preliminary data.</text>
</comment>